<keyword evidence="2" id="KW-1185">Reference proteome</keyword>
<reference evidence="2" key="1">
    <citation type="submission" date="2024-04" db="EMBL/GenBank/DDBJ databases">
        <authorList>
            <person name="Shaw F."/>
            <person name="Minotto A."/>
        </authorList>
    </citation>
    <scope>NUCLEOTIDE SEQUENCE [LARGE SCALE GENOMIC DNA]</scope>
</reference>
<accession>A0ABP1D7S7</accession>
<sequence length="91" mass="9864">MMITSGDESGKERIDVNASCTLEAIRTLIAWSTDLRLTAADCLKYFQVHCLAASYLTFVVTHRPSLRLSSEALGAAKTVSFISTIPNAESP</sequence>
<dbReference type="Proteomes" id="UP001497453">
    <property type="component" value="Chromosome 3"/>
</dbReference>
<name>A0ABP1D7S7_9APHY</name>
<organism evidence="1 2">
    <name type="scientific">Somion occarium</name>
    <dbReference type="NCBI Taxonomy" id="3059160"/>
    <lineage>
        <taxon>Eukaryota</taxon>
        <taxon>Fungi</taxon>
        <taxon>Dikarya</taxon>
        <taxon>Basidiomycota</taxon>
        <taxon>Agaricomycotina</taxon>
        <taxon>Agaricomycetes</taxon>
        <taxon>Polyporales</taxon>
        <taxon>Cerrenaceae</taxon>
        <taxon>Somion</taxon>
    </lineage>
</organism>
<gene>
    <name evidence="1" type="ORF">GFSPODELE1_LOCUS4773</name>
</gene>
<evidence type="ECO:0000313" key="1">
    <source>
        <dbReference type="EMBL" id="CAL1703920.1"/>
    </source>
</evidence>
<evidence type="ECO:0000313" key="2">
    <source>
        <dbReference type="Proteomes" id="UP001497453"/>
    </source>
</evidence>
<proteinExistence type="predicted"/>
<dbReference type="EMBL" id="OZ037946">
    <property type="protein sequence ID" value="CAL1703920.1"/>
    <property type="molecule type" value="Genomic_DNA"/>
</dbReference>
<protein>
    <submittedName>
        <fullName evidence="1">Uncharacterized protein</fullName>
    </submittedName>
</protein>